<evidence type="ECO:0000313" key="2">
    <source>
        <dbReference type="EMBL" id="KIW21926.1"/>
    </source>
</evidence>
<keyword evidence="3" id="KW-1185">Reference proteome</keyword>
<organism evidence="2 3">
    <name type="scientific">Cladophialophora immunda</name>
    <dbReference type="NCBI Taxonomy" id="569365"/>
    <lineage>
        <taxon>Eukaryota</taxon>
        <taxon>Fungi</taxon>
        <taxon>Dikarya</taxon>
        <taxon>Ascomycota</taxon>
        <taxon>Pezizomycotina</taxon>
        <taxon>Eurotiomycetes</taxon>
        <taxon>Chaetothyriomycetidae</taxon>
        <taxon>Chaetothyriales</taxon>
        <taxon>Herpotrichiellaceae</taxon>
        <taxon>Cladophialophora</taxon>
    </lineage>
</organism>
<reference evidence="2 3" key="1">
    <citation type="submission" date="2015-01" db="EMBL/GenBank/DDBJ databases">
        <title>The Genome Sequence of Cladophialophora immunda CBS83496.</title>
        <authorList>
            <consortium name="The Broad Institute Genomics Platform"/>
            <person name="Cuomo C."/>
            <person name="de Hoog S."/>
            <person name="Gorbushina A."/>
            <person name="Stielow B."/>
            <person name="Teixiera M."/>
            <person name="Abouelleil A."/>
            <person name="Chapman S.B."/>
            <person name="Priest M."/>
            <person name="Young S.K."/>
            <person name="Wortman J."/>
            <person name="Nusbaum C."/>
            <person name="Birren B."/>
        </authorList>
    </citation>
    <scope>NUCLEOTIDE SEQUENCE [LARGE SCALE GENOMIC DNA]</scope>
    <source>
        <strain evidence="2 3">CBS 83496</strain>
    </source>
</reference>
<dbReference type="Proteomes" id="UP000054466">
    <property type="component" value="Unassembled WGS sequence"/>
</dbReference>
<sequence>MAPMLLFLGSTAYDVSTTPRTPLVVPELWRTLGSAMSLLEILYLGSATAAGNDPGDNLGDDPGSDSESDPGSDTTPEGKGSRASTKWGFNVQRMQKDPKELHRYEESEVVKLIKLSLGDEKLTDKRGELAEQIQRLQLRQFILGRDHILQDYLA</sequence>
<feature type="region of interest" description="Disordered" evidence="1">
    <location>
        <begin position="50"/>
        <end position="91"/>
    </location>
</feature>
<dbReference type="AlphaFoldDB" id="A0A0D1Z2S1"/>
<evidence type="ECO:0000256" key="1">
    <source>
        <dbReference type="SAM" id="MobiDB-lite"/>
    </source>
</evidence>
<dbReference type="HOGENOM" id="CLU_1704031_0_0_1"/>
<accession>A0A0D1Z2S1</accession>
<dbReference type="RefSeq" id="XP_016242142.1">
    <property type="nucleotide sequence ID" value="XM_016400212.1"/>
</dbReference>
<dbReference type="GeneID" id="27351858"/>
<dbReference type="EMBL" id="KN847084">
    <property type="protein sequence ID" value="KIW21926.1"/>
    <property type="molecule type" value="Genomic_DNA"/>
</dbReference>
<evidence type="ECO:0000313" key="3">
    <source>
        <dbReference type="Proteomes" id="UP000054466"/>
    </source>
</evidence>
<gene>
    <name evidence="2" type="ORF">PV07_12664</name>
</gene>
<name>A0A0D1Z2S1_9EURO</name>
<dbReference type="VEuPathDB" id="FungiDB:PV07_12664"/>
<proteinExistence type="predicted"/>
<protein>
    <submittedName>
        <fullName evidence="2">Uncharacterized protein</fullName>
    </submittedName>
</protein>
<feature type="compositionally biased region" description="Acidic residues" evidence="1">
    <location>
        <begin position="58"/>
        <end position="70"/>
    </location>
</feature>